<dbReference type="Proteomes" id="UP000799429">
    <property type="component" value="Unassembled WGS sequence"/>
</dbReference>
<accession>A0A9P4SDD1</accession>
<name>A0A9P4SDD1_9PEZI</name>
<gene>
    <name evidence="2" type="ORF">M501DRAFT_991704</name>
</gene>
<protein>
    <submittedName>
        <fullName evidence="2">Uncharacterized protein</fullName>
    </submittedName>
</protein>
<dbReference type="EMBL" id="MU006094">
    <property type="protein sequence ID" value="KAF2839690.1"/>
    <property type="molecule type" value="Genomic_DNA"/>
</dbReference>
<dbReference type="AlphaFoldDB" id="A0A9P4SDD1"/>
<organism evidence="2 3">
    <name type="scientific">Patellaria atrata CBS 101060</name>
    <dbReference type="NCBI Taxonomy" id="1346257"/>
    <lineage>
        <taxon>Eukaryota</taxon>
        <taxon>Fungi</taxon>
        <taxon>Dikarya</taxon>
        <taxon>Ascomycota</taxon>
        <taxon>Pezizomycotina</taxon>
        <taxon>Dothideomycetes</taxon>
        <taxon>Dothideomycetes incertae sedis</taxon>
        <taxon>Patellariales</taxon>
        <taxon>Patellariaceae</taxon>
        <taxon>Patellaria</taxon>
    </lineage>
</organism>
<dbReference type="OrthoDB" id="409136at2759"/>
<reference evidence="2" key="1">
    <citation type="journal article" date="2020" name="Stud. Mycol.">
        <title>101 Dothideomycetes genomes: a test case for predicting lifestyles and emergence of pathogens.</title>
        <authorList>
            <person name="Haridas S."/>
            <person name="Albert R."/>
            <person name="Binder M."/>
            <person name="Bloem J."/>
            <person name="Labutti K."/>
            <person name="Salamov A."/>
            <person name="Andreopoulos B."/>
            <person name="Baker S."/>
            <person name="Barry K."/>
            <person name="Bills G."/>
            <person name="Bluhm B."/>
            <person name="Cannon C."/>
            <person name="Castanera R."/>
            <person name="Culley D."/>
            <person name="Daum C."/>
            <person name="Ezra D."/>
            <person name="Gonzalez J."/>
            <person name="Henrissat B."/>
            <person name="Kuo A."/>
            <person name="Liang C."/>
            <person name="Lipzen A."/>
            <person name="Lutzoni F."/>
            <person name="Magnuson J."/>
            <person name="Mondo S."/>
            <person name="Nolan M."/>
            <person name="Ohm R."/>
            <person name="Pangilinan J."/>
            <person name="Park H.-J."/>
            <person name="Ramirez L."/>
            <person name="Alfaro M."/>
            <person name="Sun H."/>
            <person name="Tritt A."/>
            <person name="Yoshinaga Y."/>
            <person name="Zwiers L.-H."/>
            <person name="Turgeon B."/>
            <person name="Goodwin S."/>
            <person name="Spatafora J."/>
            <person name="Crous P."/>
            <person name="Grigoriev I."/>
        </authorList>
    </citation>
    <scope>NUCLEOTIDE SEQUENCE</scope>
    <source>
        <strain evidence="2">CBS 101060</strain>
    </source>
</reference>
<feature type="region of interest" description="Disordered" evidence="1">
    <location>
        <begin position="236"/>
        <end position="267"/>
    </location>
</feature>
<evidence type="ECO:0000313" key="3">
    <source>
        <dbReference type="Proteomes" id="UP000799429"/>
    </source>
</evidence>
<keyword evidence="3" id="KW-1185">Reference proteome</keyword>
<evidence type="ECO:0000313" key="2">
    <source>
        <dbReference type="EMBL" id="KAF2839690.1"/>
    </source>
</evidence>
<feature type="compositionally biased region" description="Basic and acidic residues" evidence="1">
    <location>
        <begin position="237"/>
        <end position="246"/>
    </location>
</feature>
<sequence>MDDQSFRAVLQQGVQPVIHEFLESTEESRIQRLMASTSMMPAPSPAVGNYRHQYGQQSTSSVGAGGVSWRTASNIPSATSLSTPSLSNASTITYTSSNHTSPPSVKYASQLLEDHDGVLEQNFTGGPHVFQCLFPFLRCHKMFSDFTQWDTHNMSHFKGRKPPRNISCPYCDHFRPMHGTEEEIWNDRTSHILGHIQHGHPLHTKPDYNLFEHLWRVKAISDIELQELRQNHVLSKPQEERRDNGYIRHQGQTVDGRRERRQHRRGS</sequence>
<comment type="caution">
    <text evidence="2">The sequence shown here is derived from an EMBL/GenBank/DDBJ whole genome shotgun (WGS) entry which is preliminary data.</text>
</comment>
<proteinExistence type="predicted"/>
<evidence type="ECO:0000256" key="1">
    <source>
        <dbReference type="SAM" id="MobiDB-lite"/>
    </source>
</evidence>